<organism evidence="1 2">
    <name type="scientific">Mycobacterium phage Cindaradix</name>
    <dbReference type="NCBI Taxonomy" id="2041524"/>
    <lineage>
        <taxon>Viruses</taxon>
        <taxon>Duplodnaviria</taxon>
        <taxon>Heunggongvirae</taxon>
        <taxon>Uroviricota</taxon>
        <taxon>Caudoviricetes</taxon>
        <taxon>Backyardiganvirus</taxon>
        <taxon>Backyardiganvirus cindaradix</taxon>
    </lineage>
</organism>
<protein>
    <submittedName>
        <fullName evidence="1">Uncharacterized protein</fullName>
    </submittedName>
</protein>
<dbReference type="EMBL" id="MF919498">
    <property type="protein sequence ID" value="ATN88127.1"/>
    <property type="molecule type" value="Genomic_DNA"/>
</dbReference>
<name>A0A2D1G8U1_9CAUD</name>
<proteinExistence type="predicted"/>
<dbReference type="Proteomes" id="UP000228693">
    <property type="component" value="Segment"/>
</dbReference>
<gene>
    <name evidence="1" type="ORF">SEA_CINDARADIX_54</name>
</gene>
<evidence type="ECO:0000313" key="1">
    <source>
        <dbReference type="EMBL" id="ATN88127.1"/>
    </source>
</evidence>
<sequence length="29" mass="3151">MTVALLVAVWGLGAWVYCCLEGLDDDHEA</sequence>
<keyword evidence="2" id="KW-1185">Reference proteome</keyword>
<evidence type="ECO:0000313" key="2">
    <source>
        <dbReference type="Proteomes" id="UP000228693"/>
    </source>
</evidence>
<accession>A0A2D1G8U1</accession>
<reference evidence="1 2" key="1">
    <citation type="submission" date="2017-09" db="EMBL/GenBank/DDBJ databases">
        <authorList>
            <person name="Cai C."/>
            <person name="Leks W."/>
            <person name="Ratusnik R."/>
            <person name="Van Cor S."/>
            <person name="Cai C."/>
            <person name="Mao B."/>
            <person name="Saunders L."/>
            <person name="Warner M.H."/>
            <person name="Garlena R.A."/>
            <person name="Russell D.A."/>
            <person name="Pope W.H."/>
            <person name="Jacobs-Sera D."/>
            <person name="Hendrix R.W."/>
            <person name="Hatfull G.F."/>
        </authorList>
    </citation>
    <scope>NUCLEOTIDE SEQUENCE [LARGE SCALE GENOMIC DNA]</scope>
</reference>